<gene>
    <name evidence="2" type="ORF">AB8998_19370</name>
</gene>
<name>A0ABV4C6U2_9MYCO</name>
<dbReference type="Proteomes" id="UP001564760">
    <property type="component" value="Unassembled WGS sequence"/>
</dbReference>
<sequence length="162" mass="18145">MGASTEAAAVPFATDDRQSDWGGRSGQQGAHRDPRLSSNINDTSRRRTSHVRIKGKRRGLTGAVNLAEHEKMAEAHLREHRELADGHLADLRALTDWHLTEHRDAAKQGGLSSSEYESLAARHMDEHRKLTERMLQDHHKLADRHLAELGELSARHSHEHAG</sequence>
<keyword evidence="3" id="KW-1185">Reference proteome</keyword>
<proteinExistence type="predicted"/>
<dbReference type="EMBL" id="JBGEDP010000001">
    <property type="protein sequence ID" value="MEY8016995.1"/>
    <property type="molecule type" value="Genomic_DNA"/>
</dbReference>
<evidence type="ECO:0000313" key="2">
    <source>
        <dbReference type="EMBL" id="MEY8016995.1"/>
    </source>
</evidence>
<evidence type="ECO:0008006" key="4">
    <source>
        <dbReference type="Google" id="ProtNLM"/>
    </source>
</evidence>
<feature type="region of interest" description="Disordered" evidence="1">
    <location>
        <begin position="1"/>
        <end position="52"/>
    </location>
</feature>
<comment type="caution">
    <text evidence="2">The sequence shown here is derived from an EMBL/GenBank/DDBJ whole genome shotgun (WGS) entry which is preliminary data.</text>
</comment>
<accession>A0ABV4C6U2</accession>
<protein>
    <recommendedName>
        <fullName evidence="4">DUF4142 domain-containing protein</fullName>
    </recommendedName>
</protein>
<evidence type="ECO:0000313" key="3">
    <source>
        <dbReference type="Proteomes" id="UP001564760"/>
    </source>
</evidence>
<dbReference type="RefSeq" id="WP_369739338.1">
    <property type="nucleotide sequence ID" value="NZ_JBGEDP010000001.1"/>
</dbReference>
<evidence type="ECO:0000256" key="1">
    <source>
        <dbReference type="SAM" id="MobiDB-lite"/>
    </source>
</evidence>
<reference evidence="2 3" key="1">
    <citation type="submission" date="2024-08" db="EMBL/GenBank/DDBJ databases">
        <title>Mycobacterium servetensis sp. nov., a novel rapid-growing mycobacterial species recovered from a human patient in Zaragoza, Spain.</title>
        <authorList>
            <person name="Tristancho-Baro A.I."/>
            <person name="Buenestado-Serrano S."/>
            <person name="Garcia De Viedma D."/>
            <person name="Milagro-Beamonte A."/>
            <person name="Burillo N."/>
            <person name="Sanz S."/>
            <person name="Lopez-Calleja A.I."/>
            <person name="Penas-Utrilla D."/>
            <person name="Guardingo M."/>
            <person name="Garcia M.J."/>
            <person name="Vinuelas-Bayon J."/>
        </authorList>
    </citation>
    <scope>NUCLEOTIDE SEQUENCE [LARGE SCALE GENOMIC DNA]</scope>
    <source>
        <strain evidence="3">HUMS_12744610</strain>
    </source>
</reference>
<organism evidence="2 3">
    <name type="scientific">Mycobacterium servetii</name>
    <dbReference type="NCBI Taxonomy" id="3237418"/>
    <lineage>
        <taxon>Bacteria</taxon>
        <taxon>Bacillati</taxon>
        <taxon>Actinomycetota</taxon>
        <taxon>Actinomycetes</taxon>
        <taxon>Mycobacteriales</taxon>
        <taxon>Mycobacteriaceae</taxon>
        <taxon>Mycobacterium</taxon>
    </lineage>
</organism>